<dbReference type="AlphaFoldDB" id="A0A7D9IU67"/>
<gene>
    <name evidence="1" type="ORF">PACLA_8A083655</name>
</gene>
<evidence type="ECO:0000313" key="1">
    <source>
        <dbReference type="EMBL" id="CAB4017123.1"/>
    </source>
</evidence>
<name>A0A7D9IU67_PARCT</name>
<dbReference type="Proteomes" id="UP001152795">
    <property type="component" value="Unassembled WGS sequence"/>
</dbReference>
<proteinExistence type="predicted"/>
<sequence>MDSVEAVNKKKLSMKWTKEHDKELLKEMLMEQAWPILEEKYRRKMREEINASGISPEADEIDQLLEEIIALFDSNEEVREKEKGIAEDIRLKALETVGETKRRKSETTSDSESEQSENCQTGKRGK</sequence>
<organism evidence="1 2">
    <name type="scientific">Paramuricea clavata</name>
    <name type="common">Red gorgonian</name>
    <name type="synonym">Violescent sea-whip</name>
    <dbReference type="NCBI Taxonomy" id="317549"/>
    <lineage>
        <taxon>Eukaryota</taxon>
        <taxon>Metazoa</taxon>
        <taxon>Cnidaria</taxon>
        <taxon>Anthozoa</taxon>
        <taxon>Octocorallia</taxon>
        <taxon>Malacalcyonacea</taxon>
        <taxon>Plexauridae</taxon>
        <taxon>Paramuricea</taxon>
    </lineage>
</organism>
<comment type="caution">
    <text evidence="1">The sequence shown here is derived from an EMBL/GenBank/DDBJ whole genome shotgun (WGS) entry which is preliminary data.</text>
</comment>
<keyword evidence="2" id="KW-1185">Reference proteome</keyword>
<dbReference type="OrthoDB" id="5976674at2759"/>
<reference evidence="1" key="1">
    <citation type="submission" date="2020-04" db="EMBL/GenBank/DDBJ databases">
        <authorList>
            <person name="Alioto T."/>
            <person name="Alioto T."/>
            <person name="Gomez Garrido J."/>
        </authorList>
    </citation>
    <scope>NUCLEOTIDE SEQUENCE</scope>
    <source>
        <strain evidence="1">A484AB</strain>
    </source>
</reference>
<protein>
    <submittedName>
        <fullName evidence="1">Uncharacterized protein</fullName>
    </submittedName>
</protein>
<evidence type="ECO:0000313" key="2">
    <source>
        <dbReference type="Proteomes" id="UP001152795"/>
    </source>
</evidence>
<dbReference type="EMBL" id="CACRXK020009414">
    <property type="protein sequence ID" value="CAB4017123.1"/>
    <property type="molecule type" value="Genomic_DNA"/>
</dbReference>
<accession>A0A7D9IU67</accession>